<sequence>GSFRCTLCRGRTTLTVNTAALPTVLIGSEEHHQFSSGSFRCTLCRGRTTLTLNTAAACGTNRIRRTLPIFFR</sequence>
<accession>A0A2G9SMA9</accession>
<organism evidence="1">
    <name type="scientific">Aquarana catesbeiana</name>
    <name type="common">American bullfrog</name>
    <name type="synonym">Rana catesbeiana</name>
    <dbReference type="NCBI Taxonomy" id="8400"/>
    <lineage>
        <taxon>Eukaryota</taxon>
        <taxon>Metazoa</taxon>
        <taxon>Chordata</taxon>
        <taxon>Craniata</taxon>
        <taxon>Vertebrata</taxon>
        <taxon>Euteleostomi</taxon>
        <taxon>Amphibia</taxon>
        <taxon>Batrachia</taxon>
        <taxon>Anura</taxon>
        <taxon>Neobatrachia</taxon>
        <taxon>Ranoidea</taxon>
        <taxon>Ranidae</taxon>
        <taxon>Aquarana</taxon>
    </lineage>
</organism>
<protein>
    <submittedName>
        <fullName evidence="1">Uncharacterized protein</fullName>
    </submittedName>
</protein>
<gene>
    <name evidence="1" type="ORF">AB205_0142380</name>
</gene>
<dbReference type="AlphaFoldDB" id="A0A2G9SMA9"/>
<proteinExistence type="predicted"/>
<feature type="non-terminal residue" evidence="1">
    <location>
        <position position="1"/>
    </location>
</feature>
<reference evidence="1" key="1">
    <citation type="submission" date="2017-08" db="EMBL/GenBank/DDBJ databases">
        <title>Assembly of the North American Bullfrog Genome.</title>
        <authorList>
            <person name="Warren R.L."/>
            <person name="Vandervalk B.P."/>
            <person name="Kucuk E."/>
            <person name="Birol I."/>
            <person name="Helbing C."/>
            <person name="Pandoh P."/>
            <person name="Behsaz B."/>
            <person name="Mohamadi H."/>
            <person name="Chu J."/>
            <person name="Jackman S."/>
            <person name="Hammond S.A."/>
            <person name="Veldhoen N."/>
            <person name="Kirk H."/>
            <person name="Zhao Y."/>
            <person name="Coope R."/>
            <person name="Pleasance S."/>
            <person name="Moore R."/>
            <person name="Holt R."/>
        </authorList>
    </citation>
    <scope>NUCLEOTIDE SEQUENCE</scope>
    <source>
        <strain evidence="1">Bruno</strain>
        <tissue evidence="1">Liver</tissue>
    </source>
</reference>
<evidence type="ECO:0000313" key="1">
    <source>
        <dbReference type="EMBL" id="PIO41248.1"/>
    </source>
</evidence>
<dbReference type="EMBL" id="KV923663">
    <property type="protein sequence ID" value="PIO41248.1"/>
    <property type="molecule type" value="Genomic_DNA"/>
</dbReference>
<name>A0A2G9SMA9_AQUCT</name>